<name>A0ABV7XIG6_9GAMM</name>
<dbReference type="RefSeq" id="WP_386742759.1">
    <property type="nucleotide sequence ID" value="NZ_JBHRYA010000003.1"/>
</dbReference>
<accession>A0ABV7XIG6</accession>
<dbReference type="EMBL" id="JBHRYA010000003">
    <property type="protein sequence ID" value="MFC3715656.1"/>
    <property type="molecule type" value="Genomic_DNA"/>
</dbReference>
<reference evidence="11" key="1">
    <citation type="journal article" date="2019" name="Int. J. Syst. Evol. Microbiol.">
        <title>The Global Catalogue of Microorganisms (GCM) 10K type strain sequencing project: providing services to taxonomists for standard genome sequencing and annotation.</title>
        <authorList>
            <consortium name="The Broad Institute Genomics Platform"/>
            <consortium name="The Broad Institute Genome Sequencing Center for Infectious Disease"/>
            <person name="Wu L."/>
            <person name="Ma J."/>
        </authorList>
    </citation>
    <scope>NUCLEOTIDE SEQUENCE [LARGE SCALE GENOMIC DNA]</scope>
    <source>
        <strain evidence="11">KCTC 42441</strain>
    </source>
</reference>
<dbReference type="PANTHER" id="PTHR43811:SF19">
    <property type="entry name" value="39 KDA FK506-BINDING NUCLEAR PROTEIN"/>
    <property type="match status" value="1"/>
</dbReference>
<dbReference type="PANTHER" id="PTHR43811">
    <property type="entry name" value="FKBP-TYPE PEPTIDYL-PROLYL CIS-TRANS ISOMERASE FKPA"/>
    <property type="match status" value="1"/>
</dbReference>
<dbReference type="Pfam" id="PF01346">
    <property type="entry name" value="FKBP_N"/>
    <property type="match status" value="1"/>
</dbReference>
<dbReference type="PROSITE" id="PS51257">
    <property type="entry name" value="PROKAR_LIPOPROTEIN"/>
    <property type="match status" value="1"/>
</dbReference>
<evidence type="ECO:0000256" key="3">
    <source>
        <dbReference type="ARBA" id="ARBA00023110"/>
    </source>
</evidence>
<keyword evidence="3 5" id="KW-0697">Rotamase</keyword>
<dbReference type="EC" id="5.2.1.8" evidence="6"/>
<evidence type="ECO:0000256" key="6">
    <source>
        <dbReference type="RuleBase" id="RU003915"/>
    </source>
</evidence>
<evidence type="ECO:0000256" key="1">
    <source>
        <dbReference type="ARBA" id="ARBA00000971"/>
    </source>
</evidence>
<dbReference type="SUPFAM" id="SSF54534">
    <property type="entry name" value="FKBP-like"/>
    <property type="match status" value="1"/>
</dbReference>
<evidence type="ECO:0000256" key="7">
    <source>
        <dbReference type="SAM" id="MobiDB-lite"/>
    </source>
</evidence>
<proteinExistence type="inferred from homology"/>
<comment type="similarity">
    <text evidence="2 6">Belongs to the FKBP-type PPIase family.</text>
</comment>
<feature type="signal peptide" evidence="8">
    <location>
        <begin position="1"/>
        <end position="22"/>
    </location>
</feature>
<evidence type="ECO:0000256" key="2">
    <source>
        <dbReference type="ARBA" id="ARBA00006577"/>
    </source>
</evidence>
<evidence type="ECO:0000313" key="11">
    <source>
        <dbReference type="Proteomes" id="UP001595705"/>
    </source>
</evidence>
<dbReference type="Proteomes" id="UP001595705">
    <property type="component" value="Unassembled WGS sequence"/>
</dbReference>
<evidence type="ECO:0000259" key="9">
    <source>
        <dbReference type="PROSITE" id="PS50059"/>
    </source>
</evidence>
<feature type="domain" description="PPIase FKBP-type" evidence="9">
    <location>
        <begin position="176"/>
        <end position="263"/>
    </location>
</feature>
<gene>
    <name evidence="10" type="ORF">ACFONC_05775</name>
</gene>
<dbReference type="InterPro" id="IPR001179">
    <property type="entry name" value="PPIase_FKBP_dom"/>
</dbReference>
<comment type="caution">
    <text evidence="10">The sequence shown here is derived from an EMBL/GenBank/DDBJ whole genome shotgun (WGS) entry which is preliminary data.</text>
</comment>
<dbReference type="InterPro" id="IPR036944">
    <property type="entry name" value="PPIase_FKBP_N_sf"/>
</dbReference>
<keyword evidence="8" id="KW-0732">Signal</keyword>
<evidence type="ECO:0000313" key="10">
    <source>
        <dbReference type="EMBL" id="MFC3715656.1"/>
    </source>
</evidence>
<dbReference type="InterPro" id="IPR046357">
    <property type="entry name" value="PPIase_dom_sf"/>
</dbReference>
<dbReference type="GO" id="GO:0003755">
    <property type="term" value="F:peptidyl-prolyl cis-trans isomerase activity"/>
    <property type="evidence" value="ECO:0007669"/>
    <property type="project" value="UniProtKB-EC"/>
</dbReference>
<evidence type="ECO:0000256" key="4">
    <source>
        <dbReference type="ARBA" id="ARBA00023235"/>
    </source>
</evidence>
<dbReference type="Gene3D" id="3.10.50.40">
    <property type="match status" value="1"/>
</dbReference>
<dbReference type="Gene3D" id="1.10.287.460">
    <property type="entry name" value="Peptidyl-prolyl cis-trans isomerase, FKBP-type, N-terminal domain"/>
    <property type="match status" value="1"/>
</dbReference>
<keyword evidence="4 5" id="KW-0413">Isomerase</keyword>
<dbReference type="Pfam" id="PF00254">
    <property type="entry name" value="FKBP_C"/>
    <property type="match status" value="1"/>
</dbReference>
<dbReference type="InterPro" id="IPR000774">
    <property type="entry name" value="PPIase_FKBP_N"/>
</dbReference>
<keyword evidence="11" id="KW-1185">Reference proteome</keyword>
<organism evidence="10 11">
    <name type="scientific">Luteimonas soli</name>
    <dbReference type="NCBI Taxonomy" id="1648966"/>
    <lineage>
        <taxon>Bacteria</taxon>
        <taxon>Pseudomonadati</taxon>
        <taxon>Pseudomonadota</taxon>
        <taxon>Gammaproteobacteria</taxon>
        <taxon>Lysobacterales</taxon>
        <taxon>Lysobacteraceae</taxon>
        <taxon>Luteimonas</taxon>
    </lineage>
</organism>
<comment type="catalytic activity">
    <reaction evidence="1 5 6">
        <text>[protein]-peptidylproline (omega=180) = [protein]-peptidylproline (omega=0)</text>
        <dbReference type="Rhea" id="RHEA:16237"/>
        <dbReference type="Rhea" id="RHEA-COMP:10747"/>
        <dbReference type="Rhea" id="RHEA-COMP:10748"/>
        <dbReference type="ChEBI" id="CHEBI:83833"/>
        <dbReference type="ChEBI" id="CHEBI:83834"/>
        <dbReference type="EC" id="5.2.1.8"/>
    </reaction>
</comment>
<protein>
    <recommendedName>
        <fullName evidence="6">Peptidyl-prolyl cis-trans isomerase</fullName>
        <ecNumber evidence="6">5.2.1.8</ecNumber>
    </recommendedName>
</protein>
<evidence type="ECO:0000256" key="8">
    <source>
        <dbReference type="SAM" id="SignalP"/>
    </source>
</evidence>
<evidence type="ECO:0000256" key="5">
    <source>
        <dbReference type="PROSITE-ProRule" id="PRU00277"/>
    </source>
</evidence>
<feature type="chain" id="PRO_5045101807" description="Peptidyl-prolyl cis-trans isomerase" evidence="8">
    <location>
        <begin position="23"/>
        <end position="270"/>
    </location>
</feature>
<dbReference type="PROSITE" id="PS50059">
    <property type="entry name" value="FKBP_PPIASE"/>
    <property type="match status" value="1"/>
</dbReference>
<sequence>MTSPIRFATASLLAASLAFGFAACKPIDKDAKKEGKADTAAGNDDIAKSTGLKTEKEQASYMVGMSVGKSLEPIKDEVDVDTLVKAMKTVISGGEPLLNDEQAQQVAQAFDKRLQAKQQEEQAKQMAERAAQAEKNASEGKAFLAANAGKEGVKTTESGLQYQVLTEGKGPKPTAEDMVKVHYKGELLDGTQFDSSHERGEPAVFALQQVAPGWAEGVQLMPVGSKYKLWIPSELGYGETGTPGGPIPPNATLVFEVELLDIVKPDAKQE</sequence>
<feature type="region of interest" description="Disordered" evidence="7">
    <location>
        <begin position="32"/>
        <end position="53"/>
    </location>
</feature>